<proteinExistence type="predicted"/>
<name>A0A859CWQ0_9GAMM</name>
<sequence length="37" mass="4260">MPLYGVTYQSDRFRMVKHDSPYSTTIKAEKKVGSIPQ</sequence>
<dbReference type="KEGG" id="mpri:MP3633_0173"/>
<gene>
    <name evidence="1" type="ORF">MP3633_0173</name>
</gene>
<organism evidence="1 2">
    <name type="scientific">Marinomonas primoryensis</name>
    <dbReference type="NCBI Taxonomy" id="178399"/>
    <lineage>
        <taxon>Bacteria</taxon>
        <taxon>Pseudomonadati</taxon>
        <taxon>Pseudomonadota</taxon>
        <taxon>Gammaproteobacteria</taxon>
        <taxon>Oceanospirillales</taxon>
        <taxon>Oceanospirillaceae</taxon>
        <taxon>Marinomonas</taxon>
    </lineage>
</organism>
<protein>
    <submittedName>
        <fullName evidence="1">Uncharacterized protein</fullName>
    </submittedName>
</protein>
<dbReference type="EMBL" id="CP054301">
    <property type="protein sequence ID" value="QKK78911.1"/>
    <property type="molecule type" value="Genomic_DNA"/>
</dbReference>
<dbReference type="AlphaFoldDB" id="A0A859CWQ0"/>
<evidence type="ECO:0000313" key="1">
    <source>
        <dbReference type="EMBL" id="QKK78911.1"/>
    </source>
</evidence>
<evidence type="ECO:0000313" key="2">
    <source>
        <dbReference type="Proteomes" id="UP000509371"/>
    </source>
</evidence>
<accession>A0A859CWQ0</accession>
<reference evidence="1 2" key="1">
    <citation type="submission" date="2020-06" db="EMBL/GenBank/DDBJ databases">
        <authorList>
            <person name="Voronona O.L."/>
            <person name="Aksenova E.I."/>
            <person name="Kunda M.S."/>
            <person name="Semenov A.N."/>
            <person name="Ryzhova N."/>
        </authorList>
    </citation>
    <scope>NUCLEOTIDE SEQUENCE [LARGE SCALE GENOMIC DNA]</scope>
    <source>
        <strain evidence="1 2">MPKMM3633</strain>
    </source>
</reference>
<dbReference type="Proteomes" id="UP000509371">
    <property type="component" value="Chromosome"/>
</dbReference>